<dbReference type="OrthoDB" id="2142724at2759"/>
<name>A0A9P3PY10_LYOSH</name>
<dbReference type="AlphaFoldDB" id="A0A9P3PY10"/>
<gene>
    <name evidence="2" type="ORF">LshimejAT787_2000400</name>
</gene>
<evidence type="ECO:0000259" key="1">
    <source>
        <dbReference type="Pfam" id="PF13358"/>
    </source>
</evidence>
<sequence length="80" mass="9250">MFLREFVVPLTNPYPGPRSVLILDNCSIHHAEEVRQLMEDEASCRLIFLHHFSRSESELNKLSLRSRPIFAGTGMTCQYL</sequence>
<protein>
    <recommendedName>
        <fullName evidence="1">Tc1-like transposase DDE domain-containing protein</fullName>
    </recommendedName>
</protein>
<proteinExistence type="predicted"/>
<organism evidence="2 3">
    <name type="scientific">Lyophyllum shimeji</name>
    <name type="common">Hon-shimeji</name>
    <name type="synonym">Tricholoma shimeji</name>
    <dbReference type="NCBI Taxonomy" id="47721"/>
    <lineage>
        <taxon>Eukaryota</taxon>
        <taxon>Fungi</taxon>
        <taxon>Dikarya</taxon>
        <taxon>Basidiomycota</taxon>
        <taxon>Agaricomycotina</taxon>
        <taxon>Agaricomycetes</taxon>
        <taxon>Agaricomycetidae</taxon>
        <taxon>Agaricales</taxon>
        <taxon>Tricholomatineae</taxon>
        <taxon>Lyophyllaceae</taxon>
        <taxon>Lyophyllum</taxon>
    </lineage>
</organism>
<feature type="domain" description="Tc1-like transposase DDE" evidence="1">
    <location>
        <begin position="4"/>
        <end position="49"/>
    </location>
</feature>
<reference evidence="2" key="1">
    <citation type="submission" date="2022-07" db="EMBL/GenBank/DDBJ databases">
        <title>The genome of Lyophyllum shimeji provides insight into the initial evolution of ectomycorrhizal fungal genome.</title>
        <authorList>
            <person name="Kobayashi Y."/>
            <person name="Shibata T."/>
            <person name="Hirakawa H."/>
            <person name="Shigenobu S."/>
            <person name="Nishiyama T."/>
            <person name="Yamada A."/>
            <person name="Hasebe M."/>
            <person name="Kawaguchi M."/>
        </authorList>
    </citation>
    <scope>NUCLEOTIDE SEQUENCE</scope>
    <source>
        <strain evidence="2">AT787</strain>
    </source>
</reference>
<comment type="caution">
    <text evidence="2">The sequence shown here is derived from an EMBL/GenBank/DDBJ whole genome shotgun (WGS) entry which is preliminary data.</text>
</comment>
<keyword evidence="3" id="KW-1185">Reference proteome</keyword>
<evidence type="ECO:0000313" key="3">
    <source>
        <dbReference type="Proteomes" id="UP001063166"/>
    </source>
</evidence>
<dbReference type="Pfam" id="PF13358">
    <property type="entry name" value="DDE_3"/>
    <property type="match status" value="1"/>
</dbReference>
<accession>A0A9P3PY10</accession>
<evidence type="ECO:0000313" key="2">
    <source>
        <dbReference type="EMBL" id="GLB45135.1"/>
    </source>
</evidence>
<dbReference type="Proteomes" id="UP001063166">
    <property type="component" value="Unassembled WGS sequence"/>
</dbReference>
<dbReference type="InterPro" id="IPR038717">
    <property type="entry name" value="Tc1-like_DDE_dom"/>
</dbReference>
<dbReference type="EMBL" id="BRPK01000020">
    <property type="protein sequence ID" value="GLB45135.1"/>
    <property type="molecule type" value="Genomic_DNA"/>
</dbReference>